<reference evidence="1" key="1">
    <citation type="journal article" date="2012" name="PLoS ONE">
        <title>Gene sets for utilization of primary and secondary nutrition supplies in the distal gut of endangered iberian lynx.</title>
        <authorList>
            <person name="Alcaide M."/>
            <person name="Messina E."/>
            <person name="Richter M."/>
            <person name="Bargiela R."/>
            <person name="Peplies J."/>
            <person name="Huws S.A."/>
            <person name="Newbold C.J."/>
            <person name="Golyshin P.N."/>
            <person name="Simon M.A."/>
            <person name="Lopez G."/>
            <person name="Yakimov M.M."/>
            <person name="Ferrer M."/>
        </authorList>
    </citation>
    <scope>NUCLEOTIDE SEQUENCE</scope>
</reference>
<dbReference type="Gene3D" id="2.60.40.4270">
    <property type="entry name" value="Listeria-Bacteroides repeat domain"/>
    <property type="match status" value="1"/>
</dbReference>
<gene>
    <name evidence="1" type="ORF">EVA_22613</name>
</gene>
<feature type="non-terminal residue" evidence="1">
    <location>
        <position position="1"/>
    </location>
</feature>
<sequence length="32" mass="3840">GWCKDSACFEFWRVDTDTIQSDITLYAKWEPK</sequence>
<accession>J9BNW6</accession>
<name>J9BNW6_9ZZZZ</name>
<organism evidence="1">
    <name type="scientific">gut metagenome</name>
    <dbReference type="NCBI Taxonomy" id="749906"/>
    <lineage>
        <taxon>unclassified sequences</taxon>
        <taxon>metagenomes</taxon>
        <taxon>organismal metagenomes</taxon>
    </lineage>
</organism>
<comment type="caution">
    <text evidence="1">The sequence shown here is derived from an EMBL/GenBank/DDBJ whole genome shotgun (WGS) entry which is preliminary data.</text>
</comment>
<proteinExistence type="predicted"/>
<dbReference type="EMBL" id="AMCI01009579">
    <property type="protein sequence ID" value="EJW89280.1"/>
    <property type="molecule type" value="Genomic_DNA"/>
</dbReference>
<dbReference type="InterPro" id="IPR042229">
    <property type="entry name" value="Listeria/Bacterioides_rpt_sf"/>
</dbReference>
<dbReference type="AlphaFoldDB" id="J9BNW6"/>
<protein>
    <submittedName>
        <fullName evidence="1">Uncharacterized protein</fullName>
    </submittedName>
</protein>
<evidence type="ECO:0000313" key="1">
    <source>
        <dbReference type="EMBL" id="EJW89280.1"/>
    </source>
</evidence>